<dbReference type="Gene3D" id="2.110.10.10">
    <property type="entry name" value="Hemopexin-like domain"/>
    <property type="match status" value="1"/>
</dbReference>
<evidence type="ECO:0000256" key="1">
    <source>
        <dbReference type="ARBA" id="ARBA00022737"/>
    </source>
</evidence>
<evidence type="ECO:0000313" key="4">
    <source>
        <dbReference type="RefSeq" id="XP_030878110.1"/>
    </source>
</evidence>
<dbReference type="SMART" id="SM00120">
    <property type="entry name" value="HX"/>
    <property type="match status" value="2"/>
</dbReference>
<keyword evidence="3" id="KW-1185">Reference proteome</keyword>
<dbReference type="SUPFAM" id="SSF50923">
    <property type="entry name" value="Hemopexin-like domain"/>
    <property type="match status" value="1"/>
</dbReference>
<keyword evidence="1" id="KW-0677">Repeat</keyword>
<dbReference type="KEGG" id="lww:115938484"/>
<dbReference type="RefSeq" id="XP_030878110.1">
    <property type="nucleotide sequence ID" value="XM_031022250.1"/>
</dbReference>
<gene>
    <name evidence="4" type="primary">LOC115938484</name>
</gene>
<dbReference type="Pfam" id="PF00045">
    <property type="entry name" value="Hemopexin"/>
    <property type="match status" value="2"/>
</dbReference>
<protein>
    <submittedName>
        <fullName evidence="4">Matrix metalloproteinase-20-like</fullName>
    </submittedName>
</protein>
<dbReference type="InterPro" id="IPR018487">
    <property type="entry name" value="Hemopexin-like_repeat"/>
</dbReference>
<dbReference type="AlphaFoldDB" id="A0A7F8QA55"/>
<dbReference type="Proteomes" id="UP000245341">
    <property type="component" value="Unplaced"/>
</dbReference>
<organism evidence="3 4">
    <name type="scientific">Leptonychotes weddellii</name>
    <name type="common">Weddell seal</name>
    <name type="synonym">Otaria weddellii</name>
    <dbReference type="NCBI Taxonomy" id="9713"/>
    <lineage>
        <taxon>Eukaryota</taxon>
        <taxon>Metazoa</taxon>
        <taxon>Chordata</taxon>
        <taxon>Craniata</taxon>
        <taxon>Vertebrata</taxon>
        <taxon>Euteleostomi</taxon>
        <taxon>Mammalia</taxon>
        <taxon>Eutheria</taxon>
        <taxon>Laurasiatheria</taxon>
        <taxon>Carnivora</taxon>
        <taxon>Caniformia</taxon>
        <taxon>Pinnipedia</taxon>
        <taxon>Phocidae</taxon>
        <taxon>Monachinae</taxon>
        <taxon>Lobodontini</taxon>
        <taxon>Leptonychotes</taxon>
    </lineage>
</organism>
<dbReference type="OrthoDB" id="406838at2759"/>
<name>A0A7F8QA55_LEPWE</name>
<evidence type="ECO:0000313" key="3">
    <source>
        <dbReference type="Proteomes" id="UP000245341"/>
    </source>
</evidence>
<dbReference type="GeneID" id="115938484"/>
<proteinExistence type="predicted"/>
<evidence type="ECO:0000256" key="2">
    <source>
        <dbReference type="PROSITE-ProRule" id="PRU01011"/>
    </source>
</evidence>
<dbReference type="InterPro" id="IPR036375">
    <property type="entry name" value="Hemopexin-like_dom_sf"/>
</dbReference>
<accession>A0A7F8QA55</accession>
<reference evidence="4" key="1">
    <citation type="submission" date="2025-08" db="UniProtKB">
        <authorList>
            <consortium name="RefSeq"/>
        </authorList>
    </citation>
    <scope>IDENTIFICATION</scope>
    <source>
        <tissue evidence="4">Liver</tissue>
    </source>
</reference>
<dbReference type="CDD" id="cd00094">
    <property type="entry name" value="HX"/>
    <property type="match status" value="1"/>
</dbReference>
<dbReference type="PROSITE" id="PS51642">
    <property type="entry name" value="HEMOPEXIN_2"/>
    <property type="match status" value="1"/>
</dbReference>
<feature type="repeat" description="Hemopexin" evidence="2">
    <location>
        <begin position="45"/>
        <end position="90"/>
    </location>
</feature>
<dbReference type="InterPro" id="IPR000585">
    <property type="entry name" value="Hemopexin-like_dom"/>
</dbReference>
<sequence>MGAFQLPALCLKTNGRQLQIFWRRQVHMMAGIRPSTITSSFPQLMSNVDAAYEVSDRGTAYFFKGPHYWITRGFQMQGPPRTIYDFGFPRYVQRIDAAVYLKDVQKTLFFVGDEYYRYGFSPLDCPDVFNGKKKSFCRKECKASLR</sequence>